<evidence type="ECO:0000313" key="2">
    <source>
        <dbReference type="EMBL" id="AGA86021.1"/>
    </source>
</evidence>
<dbReference type="Pfam" id="PF00085">
    <property type="entry name" value="Thioredoxin"/>
    <property type="match status" value="1"/>
</dbReference>
<dbReference type="STRING" id="644801.Psest_1467"/>
<dbReference type="AlphaFoldDB" id="L0GJ73"/>
<dbReference type="Proteomes" id="UP000010820">
    <property type="component" value="Chromosome"/>
</dbReference>
<sequence length="141" mass="15540">MDNTIAVKGRERWLNDRLVAGSNLNGYVEDLAMNITEHYAQTEPSRTEVDAMHGPVLLEFGTAWCGHCRAAQPGIAKALADREGINHLKIEDGPGRPLGRSFRVKLWPTLILLENGQELGRVVRPQNAQAIDQALGEMGKD</sequence>
<feature type="domain" description="Thioredoxin" evidence="1">
    <location>
        <begin position="26"/>
        <end position="140"/>
    </location>
</feature>
<dbReference type="InterPro" id="IPR013766">
    <property type="entry name" value="Thioredoxin_domain"/>
</dbReference>
<name>L0GJ73_STUST</name>
<dbReference type="CDD" id="cd02947">
    <property type="entry name" value="TRX_family"/>
    <property type="match status" value="1"/>
</dbReference>
<dbReference type="HOGENOM" id="CLU_090389_12_0_6"/>
<evidence type="ECO:0000313" key="3">
    <source>
        <dbReference type="Proteomes" id="UP000010820"/>
    </source>
</evidence>
<dbReference type="PROSITE" id="PS51352">
    <property type="entry name" value="THIOREDOXIN_2"/>
    <property type="match status" value="1"/>
</dbReference>
<dbReference type="eggNOG" id="COG0526">
    <property type="taxonomic scope" value="Bacteria"/>
</dbReference>
<organism evidence="2 3">
    <name type="scientific">Stutzerimonas stutzeri RCH2</name>
    <dbReference type="NCBI Taxonomy" id="644801"/>
    <lineage>
        <taxon>Bacteria</taxon>
        <taxon>Pseudomonadati</taxon>
        <taxon>Pseudomonadota</taxon>
        <taxon>Gammaproteobacteria</taxon>
        <taxon>Pseudomonadales</taxon>
        <taxon>Pseudomonadaceae</taxon>
        <taxon>Stutzerimonas</taxon>
    </lineage>
</organism>
<proteinExistence type="predicted"/>
<dbReference type="SUPFAM" id="SSF52833">
    <property type="entry name" value="Thioredoxin-like"/>
    <property type="match status" value="1"/>
</dbReference>
<dbReference type="PATRIC" id="fig|644801.3.peg.1426"/>
<dbReference type="Gene3D" id="3.40.30.10">
    <property type="entry name" value="Glutaredoxin"/>
    <property type="match status" value="1"/>
</dbReference>
<dbReference type="InterPro" id="IPR036249">
    <property type="entry name" value="Thioredoxin-like_sf"/>
</dbReference>
<dbReference type="KEGG" id="psh:Psest_1467"/>
<protein>
    <submittedName>
        <fullName evidence="2">Thioredoxin</fullName>
    </submittedName>
</protein>
<reference evidence="2 3" key="1">
    <citation type="submission" date="2011-10" db="EMBL/GenBank/DDBJ databases">
        <title>Complete sequence of chromosome of Pseudomonas stutzeri RCH2.</title>
        <authorList>
            <consortium name="US DOE Joint Genome Institute"/>
            <person name="Lucas S."/>
            <person name="Han J."/>
            <person name="Lapidus A."/>
            <person name="Cheng J.-F."/>
            <person name="Goodwin L."/>
            <person name="Pitluck S."/>
            <person name="Peters L."/>
            <person name="Ovchinnikova G."/>
            <person name="Zeytun A."/>
            <person name="Lu M."/>
            <person name="Detter J.C."/>
            <person name="Han C."/>
            <person name="Tapia R."/>
            <person name="Land M."/>
            <person name="Hauser L."/>
            <person name="Kyrpides N."/>
            <person name="Ivanova N."/>
            <person name="Pagani I."/>
            <person name="Chakraborty R."/>
            <person name="Arkin A."/>
            <person name="Dehal P."/>
            <person name="Wall J."/>
            <person name="Hazen T."/>
            <person name="Woyke T."/>
        </authorList>
    </citation>
    <scope>NUCLEOTIDE SEQUENCE [LARGE SCALE GENOMIC DNA]</scope>
    <source>
        <strain evidence="2 3">RCH2</strain>
    </source>
</reference>
<evidence type="ECO:0000259" key="1">
    <source>
        <dbReference type="PROSITE" id="PS51352"/>
    </source>
</evidence>
<accession>L0GJ73</accession>
<dbReference type="EMBL" id="CP003071">
    <property type="protein sequence ID" value="AGA86021.1"/>
    <property type="molecule type" value="Genomic_DNA"/>
</dbReference>
<gene>
    <name evidence="2" type="ORF">Psest_1467</name>
</gene>